<name>F8X343_9BACT</name>
<dbReference type="Pfam" id="PF12741">
    <property type="entry name" value="SusD-like"/>
    <property type="match status" value="1"/>
</dbReference>
<dbReference type="AlphaFoldDB" id="F8X343"/>
<dbReference type="PROSITE" id="PS51257">
    <property type="entry name" value="PROKAR_LIPOPROTEIN"/>
    <property type="match status" value="1"/>
</dbReference>
<dbReference type="STRING" id="742767.HMPREF9456_02722"/>
<evidence type="ECO:0000313" key="2">
    <source>
        <dbReference type="Proteomes" id="UP000006420"/>
    </source>
</evidence>
<keyword evidence="2" id="KW-1185">Reference proteome</keyword>
<protein>
    <recommendedName>
        <fullName evidence="3">SusD/RagB family nutrient-binding outer membrane lipoprotein</fullName>
    </recommendedName>
</protein>
<dbReference type="Gene3D" id="1.25.40.390">
    <property type="match status" value="1"/>
</dbReference>
<dbReference type="EMBL" id="ADLW01000014">
    <property type="protein sequence ID" value="EGK05521.1"/>
    <property type="molecule type" value="Genomic_DNA"/>
</dbReference>
<dbReference type="InterPro" id="IPR011990">
    <property type="entry name" value="TPR-like_helical_dom_sf"/>
</dbReference>
<comment type="caution">
    <text evidence="1">The sequence shown here is derived from an EMBL/GenBank/DDBJ whole genome shotgun (WGS) entry which is preliminary data.</text>
</comment>
<dbReference type="Proteomes" id="UP000006420">
    <property type="component" value="Unassembled WGS sequence"/>
</dbReference>
<accession>F8X343</accession>
<evidence type="ECO:0000313" key="1">
    <source>
        <dbReference type="EMBL" id="EGK05521.1"/>
    </source>
</evidence>
<organism evidence="1 2">
    <name type="scientific">Dysgonomonas mossii DSM 22836</name>
    <dbReference type="NCBI Taxonomy" id="742767"/>
    <lineage>
        <taxon>Bacteria</taxon>
        <taxon>Pseudomonadati</taxon>
        <taxon>Bacteroidota</taxon>
        <taxon>Bacteroidia</taxon>
        <taxon>Bacteroidales</taxon>
        <taxon>Dysgonomonadaceae</taxon>
        <taxon>Dysgonomonas</taxon>
    </lineage>
</organism>
<reference evidence="1 2" key="1">
    <citation type="submission" date="2011-04" db="EMBL/GenBank/DDBJ databases">
        <title>The Genome Sequence of Dysgonomonas mossii DSM 22836.</title>
        <authorList>
            <consortium name="The Broad Institute Genome Sequencing Platform"/>
            <person name="Earl A."/>
            <person name="Ward D."/>
            <person name="Feldgarden M."/>
            <person name="Gevers D."/>
            <person name="Pudlo N."/>
            <person name="Martens E."/>
            <person name="Allen-Vercoe E."/>
            <person name="Young S.K."/>
            <person name="Zeng Q."/>
            <person name="Gargeya S."/>
            <person name="Fitzgerald M."/>
            <person name="Haas B."/>
            <person name="Abouelleil A."/>
            <person name="Alvarado L."/>
            <person name="Arachchi H.M."/>
            <person name="Berlin A."/>
            <person name="Brown A."/>
            <person name="Chapman S.B."/>
            <person name="Chen Z."/>
            <person name="Dunbar C."/>
            <person name="Freedman E."/>
            <person name="Gearin G."/>
            <person name="Gellesch M."/>
            <person name="Goldberg J."/>
            <person name="Griggs A."/>
            <person name="Gujja S."/>
            <person name="Heiman D."/>
            <person name="Howarth C."/>
            <person name="Larson L."/>
            <person name="Lui A."/>
            <person name="MacDonald P.J.P."/>
            <person name="Mehta T."/>
            <person name="Montmayeur A."/>
            <person name="Murphy C."/>
            <person name="Neiman D."/>
            <person name="Pearson M."/>
            <person name="Priest M."/>
            <person name="Roberts A."/>
            <person name="Saif S."/>
            <person name="Shea T."/>
            <person name="Shenoy N."/>
            <person name="Sisk P."/>
            <person name="Stolte C."/>
            <person name="Sykes S."/>
            <person name="Yandava C."/>
            <person name="Wortman J."/>
            <person name="Nusbaum C."/>
            <person name="Birren B."/>
        </authorList>
    </citation>
    <scope>NUCLEOTIDE SEQUENCE [LARGE SCALE GENOMIC DNA]</scope>
    <source>
        <strain evidence="1 2">DSM 22836</strain>
    </source>
</reference>
<sequence>MYNLKSITAVVFISVTLLLTSCVGDNLHPVNPTEDDLTPTERLGNLFPTMLYLLHNSQENNSQHIEQMVGNQYGGYMVTTNNWQGTNFGTFNPPAGWIEAPFSTVFIGFYSNFQKIIDVTERKGHIYAWASIIRVAAMLRITDTYGPIPYSKMGYGKLEVEYDSVQDIYHYMIEDLDNSIIALTKYLKETSGQGAIGQYDKIFNGDFNKWIKFANSLKLRIAVRIAAVDTDYAKKVISSAINDNGGTIEINADNAFLPSNDNPYYKASHLWGDLACSAVLSSYMNGFKDPRRIAYMTKVKDAIEYRGVRMGIKDINKDIYSNANYFSKPAFTKDSPLLVFCAAETAFLKAEAALKGWIAGGDAKAKEYYERGIILSMEQHNISPGEYLTGKTVPEEYRDPANSATAKVASPTTVNWDDSGITENTKLEKIITQKWLANYPLGFEAWCDHRRTGFPQFFTAQTNLSAGSLMGSITNTSSRMARRLPYPQLEYSGNNKNVQKAVSTLLGGTDDGSVDIWWAKKH</sequence>
<dbReference type="eggNOG" id="COG0521">
    <property type="taxonomic scope" value="Bacteria"/>
</dbReference>
<dbReference type="HOGENOM" id="CLU_025928_2_0_10"/>
<evidence type="ECO:0008006" key="3">
    <source>
        <dbReference type="Google" id="ProtNLM"/>
    </source>
</evidence>
<gene>
    <name evidence="1" type="ORF">HMPREF9456_02722</name>
</gene>
<dbReference type="InterPro" id="IPR024302">
    <property type="entry name" value="SusD-like"/>
</dbReference>
<proteinExistence type="predicted"/>
<dbReference type="SUPFAM" id="SSF48452">
    <property type="entry name" value="TPR-like"/>
    <property type="match status" value="1"/>
</dbReference>